<dbReference type="InterPro" id="IPR005490">
    <property type="entry name" value="LD_TPept_cat_dom"/>
</dbReference>
<evidence type="ECO:0000256" key="1">
    <source>
        <dbReference type="ARBA" id="ARBA00004752"/>
    </source>
</evidence>
<feature type="active site" description="Nucleophile" evidence="6">
    <location>
        <position position="193"/>
    </location>
</feature>
<keyword evidence="11" id="KW-1185">Reference proteome</keyword>
<dbReference type="PROSITE" id="PS52029">
    <property type="entry name" value="LD_TPASE"/>
    <property type="match status" value="1"/>
</dbReference>
<evidence type="ECO:0000256" key="5">
    <source>
        <dbReference type="ARBA" id="ARBA00023316"/>
    </source>
</evidence>
<organism evidence="10 11">
    <name type="scientific">Motilibacter deserti</name>
    <dbReference type="NCBI Taxonomy" id="2714956"/>
    <lineage>
        <taxon>Bacteria</taxon>
        <taxon>Bacillati</taxon>
        <taxon>Actinomycetota</taxon>
        <taxon>Actinomycetes</taxon>
        <taxon>Motilibacterales</taxon>
        <taxon>Motilibacteraceae</taxon>
        <taxon>Motilibacter</taxon>
    </lineage>
</organism>
<keyword evidence="4 6" id="KW-0573">Peptidoglycan synthesis</keyword>
<keyword evidence="5 6" id="KW-0961">Cell wall biogenesis/degradation</keyword>
<dbReference type="Proteomes" id="UP000800981">
    <property type="component" value="Unassembled WGS sequence"/>
</dbReference>
<evidence type="ECO:0000256" key="7">
    <source>
        <dbReference type="SAM" id="MobiDB-lite"/>
    </source>
</evidence>
<feature type="region of interest" description="Disordered" evidence="7">
    <location>
        <begin position="44"/>
        <end position="89"/>
    </location>
</feature>
<evidence type="ECO:0000256" key="8">
    <source>
        <dbReference type="SAM" id="SignalP"/>
    </source>
</evidence>
<dbReference type="RefSeq" id="WP_166282965.1">
    <property type="nucleotide sequence ID" value="NZ_JAANNP010000013.1"/>
</dbReference>
<accession>A0ABX0GWJ9</accession>
<comment type="pathway">
    <text evidence="1 6">Cell wall biogenesis; peptidoglycan biosynthesis.</text>
</comment>
<keyword evidence="8" id="KW-0732">Signal</keyword>
<name>A0ABX0GWJ9_9ACTN</name>
<protein>
    <submittedName>
        <fullName evidence="10">L,D-transpeptidase</fullName>
    </submittedName>
</protein>
<evidence type="ECO:0000256" key="6">
    <source>
        <dbReference type="PROSITE-ProRule" id="PRU01373"/>
    </source>
</evidence>
<reference evidence="10 11" key="1">
    <citation type="submission" date="2020-03" db="EMBL/GenBank/DDBJ databases">
        <title>Two novel Motilibacter sp.</title>
        <authorList>
            <person name="Liu S."/>
        </authorList>
    </citation>
    <scope>NUCLEOTIDE SEQUENCE [LARGE SCALE GENOMIC DNA]</scope>
    <source>
        <strain evidence="10 11">E257</strain>
    </source>
</reference>
<dbReference type="PANTHER" id="PTHR30582:SF2">
    <property type="entry name" value="L,D-TRANSPEPTIDASE YCIB-RELATED"/>
    <property type="match status" value="1"/>
</dbReference>
<dbReference type="Pfam" id="PF03734">
    <property type="entry name" value="YkuD"/>
    <property type="match status" value="1"/>
</dbReference>
<dbReference type="Gene3D" id="2.40.440.10">
    <property type="entry name" value="L,D-transpeptidase catalytic domain-like"/>
    <property type="match status" value="1"/>
</dbReference>
<dbReference type="InterPro" id="IPR038063">
    <property type="entry name" value="Transpep_catalytic_dom"/>
</dbReference>
<feature type="domain" description="L,D-TPase catalytic" evidence="9">
    <location>
        <begin position="93"/>
        <end position="217"/>
    </location>
</feature>
<evidence type="ECO:0000259" key="9">
    <source>
        <dbReference type="PROSITE" id="PS52029"/>
    </source>
</evidence>
<dbReference type="SUPFAM" id="SSF141523">
    <property type="entry name" value="L,D-transpeptidase catalytic domain-like"/>
    <property type="match status" value="1"/>
</dbReference>
<evidence type="ECO:0000256" key="3">
    <source>
        <dbReference type="ARBA" id="ARBA00022960"/>
    </source>
</evidence>
<dbReference type="EMBL" id="JAANNP010000013">
    <property type="protein sequence ID" value="NHC14950.1"/>
    <property type="molecule type" value="Genomic_DNA"/>
</dbReference>
<keyword evidence="3 6" id="KW-0133">Cell shape</keyword>
<comment type="caution">
    <text evidence="10">The sequence shown here is derived from an EMBL/GenBank/DDBJ whole genome shotgun (WGS) entry which is preliminary data.</text>
</comment>
<dbReference type="PANTHER" id="PTHR30582">
    <property type="entry name" value="L,D-TRANSPEPTIDASE"/>
    <property type="match status" value="1"/>
</dbReference>
<keyword evidence="2" id="KW-0808">Transferase</keyword>
<dbReference type="InterPro" id="IPR050979">
    <property type="entry name" value="LD-transpeptidase"/>
</dbReference>
<feature type="chain" id="PRO_5045578414" evidence="8">
    <location>
        <begin position="29"/>
        <end position="218"/>
    </location>
</feature>
<gene>
    <name evidence="10" type="ORF">G9H71_14270</name>
</gene>
<feature type="active site" description="Proton donor/acceptor" evidence="6">
    <location>
        <position position="168"/>
    </location>
</feature>
<sequence>MSRRLSPALAALVLGLTAGLTGAGAASAAPAPVAPELLASDVRTGGPAVAPSGVRPQGPATGDRAAKPRAAATKDRAPRPARTGLPAGSGTGKRIVYSIARQQVWLVGADGRVARTYLVSGRPSQPDPGTFRVYSKSMHTSSSVSDATMNYMVRFTYGERTGAPIGFHDIPKKRSGGYEQRLADLGKPLSAGCVRQAPVDAAALWKFAPVGTKVVVTR</sequence>
<dbReference type="CDD" id="cd16913">
    <property type="entry name" value="YkuD_like"/>
    <property type="match status" value="1"/>
</dbReference>
<proteinExistence type="predicted"/>
<evidence type="ECO:0000256" key="2">
    <source>
        <dbReference type="ARBA" id="ARBA00022679"/>
    </source>
</evidence>
<evidence type="ECO:0000313" key="10">
    <source>
        <dbReference type="EMBL" id="NHC14950.1"/>
    </source>
</evidence>
<evidence type="ECO:0000256" key="4">
    <source>
        <dbReference type="ARBA" id="ARBA00022984"/>
    </source>
</evidence>
<feature type="signal peptide" evidence="8">
    <location>
        <begin position="1"/>
        <end position="28"/>
    </location>
</feature>
<evidence type="ECO:0000313" key="11">
    <source>
        <dbReference type="Proteomes" id="UP000800981"/>
    </source>
</evidence>